<evidence type="ECO:0000313" key="2">
    <source>
        <dbReference type="EMBL" id="CAK9176776.1"/>
    </source>
</evidence>
<evidence type="ECO:0000313" key="3">
    <source>
        <dbReference type="Proteomes" id="UP001642360"/>
    </source>
</evidence>
<gene>
    <name evidence="2" type="ORF">ILEXP_LOCUS46641</name>
</gene>
<feature type="compositionally biased region" description="Basic and acidic residues" evidence="1">
    <location>
        <begin position="84"/>
        <end position="102"/>
    </location>
</feature>
<comment type="caution">
    <text evidence="2">The sequence shown here is derived from an EMBL/GenBank/DDBJ whole genome shotgun (WGS) entry which is preliminary data.</text>
</comment>
<sequence length="259" mass="29392">MPKKLAKLSKLQVLKGFVVGDTKDKYSCTLDDLAKLPDLTKLSIYTGMKSFPTNEHVSALAKLKRLLKLTIAWGGGALQDKADHKLPMAKSDDGEEKKKENGLIDTAKKRKVERSLSILPTMKLPTPPPPPPPPTLPSRLEKLDLKCIPERKTEGWLKPANLKGLKKLYIRGGKFFDLGQFQELDDEVVKEKDSWKVEQLRLKYLTELEMDWTKLQELFPKLIYLEKVECPKLSFFPCDESGVWSVDEQDTAKVEVNAE</sequence>
<organism evidence="2 3">
    <name type="scientific">Ilex paraguariensis</name>
    <name type="common">yerba mate</name>
    <dbReference type="NCBI Taxonomy" id="185542"/>
    <lineage>
        <taxon>Eukaryota</taxon>
        <taxon>Viridiplantae</taxon>
        <taxon>Streptophyta</taxon>
        <taxon>Embryophyta</taxon>
        <taxon>Tracheophyta</taxon>
        <taxon>Spermatophyta</taxon>
        <taxon>Magnoliopsida</taxon>
        <taxon>eudicotyledons</taxon>
        <taxon>Gunneridae</taxon>
        <taxon>Pentapetalae</taxon>
        <taxon>asterids</taxon>
        <taxon>campanulids</taxon>
        <taxon>Aquifoliales</taxon>
        <taxon>Aquifoliaceae</taxon>
        <taxon>Ilex</taxon>
    </lineage>
</organism>
<feature type="region of interest" description="Disordered" evidence="1">
    <location>
        <begin position="84"/>
        <end position="106"/>
    </location>
</feature>
<proteinExistence type="predicted"/>
<dbReference type="Proteomes" id="UP001642360">
    <property type="component" value="Unassembled WGS sequence"/>
</dbReference>
<accession>A0ABC8UCZ3</accession>
<dbReference type="EMBL" id="CAUOFW020006913">
    <property type="protein sequence ID" value="CAK9176776.1"/>
    <property type="molecule type" value="Genomic_DNA"/>
</dbReference>
<reference evidence="2 3" key="1">
    <citation type="submission" date="2024-02" db="EMBL/GenBank/DDBJ databases">
        <authorList>
            <person name="Vignale AGUSTIN F."/>
            <person name="Sosa J E."/>
            <person name="Modenutti C."/>
        </authorList>
    </citation>
    <scope>NUCLEOTIDE SEQUENCE [LARGE SCALE GENOMIC DNA]</scope>
</reference>
<evidence type="ECO:0000256" key="1">
    <source>
        <dbReference type="SAM" id="MobiDB-lite"/>
    </source>
</evidence>
<protein>
    <submittedName>
        <fullName evidence="2">Uncharacterized protein</fullName>
    </submittedName>
</protein>
<name>A0ABC8UCZ3_9AQUA</name>
<dbReference type="AlphaFoldDB" id="A0ABC8UCZ3"/>
<keyword evidence="3" id="KW-1185">Reference proteome</keyword>